<dbReference type="InterPro" id="IPR007274">
    <property type="entry name" value="Cop_transporter"/>
</dbReference>
<keyword evidence="1 4" id="KW-0812">Transmembrane</keyword>
<evidence type="ECO:0000313" key="6">
    <source>
        <dbReference type="Proteomes" id="UP000664203"/>
    </source>
</evidence>
<feature type="transmembrane region" description="Helical" evidence="4">
    <location>
        <begin position="25"/>
        <end position="44"/>
    </location>
</feature>
<keyword evidence="4" id="KW-0186">Copper</keyword>
<evidence type="ECO:0000256" key="3">
    <source>
        <dbReference type="ARBA" id="ARBA00023136"/>
    </source>
</evidence>
<dbReference type="Pfam" id="PF04145">
    <property type="entry name" value="Ctr"/>
    <property type="match status" value="1"/>
</dbReference>
<dbReference type="GO" id="GO:0005886">
    <property type="term" value="C:plasma membrane"/>
    <property type="evidence" value="ECO:0007669"/>
    <property type="project" value="TreeGrafter"/>
</dbReference>
<keyword evidence="4" id="KW-0406">Ion transport</keyword>
<evidence type="ECO:0000256" key="4">
    <source>
        <dbReference type="RuleBase" id="RU367022"/>
    </source>
</evidence>
<keyword evidence="4" id="KW-0187">Copper transport</keyword>
<dbReference type="Proteomes" id="UP000664203">
    <property type="component" value="Unassembled WGS sequence"/>
</dbReference>
<dbReference type="EMBL" id="CAJPDR010000030">
    <property type="protein sequence ID" value="CAF9908677.1"/>
    <property type="molecule type" value="Genomic_DNA"/>
</dbReference>
<comment type="caution">
    <text evidence="5">The sequence shown here is derived from an EMBL/GenBank/DDBJ whole genome shotgun (WGS) entry which is preliminary data.</text>
</comment>
<comment type="similarity">
    <text evidence="4">Belongs to the copper transporter (Ctr) (TC 1.A.56) family. SLC31A subfamily.</text>
</comment>
<accession>A0A8H3HZ95</accession>
<dbReference type="PANTHER" id="PTHR12483:SF120">
    <property type="entry name" value="HIGH-AFFINITY COPPER TRANSPORTER CTRA2"/>
    <property type="match status" value="1"/>
</dbReference>
<dbReference type="OrthoDB" id="73901at2759"/>
<keyword evidence="4" id="KW-0813">Transport</keyword>
<keyword evidence="3 4" id="KW-0472">Membrane</keyword>
<keyword evidence="2 4" id="KW-1133">Transmembrane helix</keyword>
<name>A0A8H3HZ95_9LECA</name>
<evidence type="ECO:0000313" key="5">
    <source>
        <dbReference type="EMBL" id="CAF9908677.1"/>
    </source>
</evidence>
<proteinExistence type="inferred from homology"/>
<comment type="subcellular location">
    <subcellularLocation>
        <location evidence="4">Membrane</location>
        <topology evidence="4">Multi-pass membrane protein</topology>
    </subcellularLocation>
</comment>
<organism evidence="5 6">
    <name type="scientific">Alectoria fallacina</name>
    <dbReference type="NCBI Taxonomy" id="1903189"/>
    <lineage>
        <taxon>Eukaryota</taxon>
        <taxon>Fungi</taxon>
        <taxon>Dikarya</taxon>
        <taxon>Ascomycota</taxon>
        <taxon>Pezizomycotina</taxon>
        <taxon>Lecanoromycetes</taxon>
        <taxon>OSLEUM clade</taxon>
        <taxon>Lecanoromycetidae</taxon>
        <taxon>Lecanorales</taxon>
        <taxon>Lecanorineae</taxon>
        <taxon>Parmeliaceae</taxon>
        <taxon>Alectoria</taxon>
    </lineage>
</organism>
<protein>
    <recommendedName>
        <fullName evidence="4">Copper transport protein</fullName>
    </recommendedName>
</protein>
<reference evidence="5" key="1">
    <citation type="submission" date="2021-03" db="EMBL/GenBank/DDBJ databases">
        <authorList>
            <person name="Tagirdzhanova G."/>
        </authorList>
    </citation>
    <scope>NUCLEOTIDE SEQUENCE</scope>
</reference>
<gene>
    <name evidence="5" type="ORF">ALECFALPRED_004891</name>
</gene>
<evidence type="ECO:0000256" key="1">
    <source>
        <dbReference type="ARBA" id="ARBA00022692"/>
    </source>
</evidence>
<feature type="transmembrane region" description="Helical" evidence="4">
    <location>
        <begin position="129"/>
        <end position="149"/>
    </location>
</feature>
<dbReference type="GO" id="GO:0005375">
    <property type="term" value="F:copper ion transmembrane transporter activity"/>
    <property type="evidence" value="ECO:0007669"/>
    <property type="project" value="UniProtKB-UniRule"/>
</dbReference>
<dbReference type="PANTHER" id="PTHR12483">
    <property type="entry name" value="SOLUTE CARRIER FAMILY 31 COPPER TRANSPORTERS"/>
    <property type="match status" value="1"/>
</dbReference>
<dbReference type="AlphaFoldDB" id="A0A8H3HZ95"/>
<sequence length="153" mass="17203">MMVTLFTSTSTSLYSTRWTPSTTGQYAGTCIFIIILGAIFRGLFSYRAMQEHRWRGVELKRRHILVSGKKQDDEGARLDEDDIGAGDRTRRRIRPWRISTDVPRALLDTVIAGVGYLLMLAVMTMNVGYFLSVLGGIFLGSLMFGRHAVHFAP</sequence>
<evidence type="ECO:0000256" key="2">
    <source>
        <dbReference type="ARBA" id="ARBA00022989"/>
    </source>
</evidence>
<keyword evidence="6" id="KW-1185">Reference proteome</keyword>